<protein>
    <submittedName>
        <fullName evidence="3">Transmembrane protein, putative</fullName>
    </submittedName>
</protein>
<sequence length="2193" mass="255512">MKLDFIKQYYQTILLIIEDRPKYEIPVNFYKTLIFISYLQILIYLISPHESKVIDDLKMIAVAQIGQMISLRNILAAKDSDTFSLIVYILIQVFMYSYFIYVGVLAFISHHIKSFYENYKKVFVQINQILNMYFALFIQIFFTQYVEMNTSILFCSSRSLFNTNRVTSTNSSCNIASYQPFIGSIGLVLTLFTAWITTYFFRNYEFLEFNLIKRKMSNLFQIIIALKFVLSIIYYSNTSQEQFAKHVLSHVIGIVSIVDFFLNYPYSDTRVGKFYLKVISWYYSLTIMTHVWIYTNQISSYELFYYSLLLGVLAEYFLQSLNDYRYNKILVTEVRPNYIPSKLDFFLEEIVRLAQESIKDELSKAKLFKAIKSHQQSCQNSDCSCNFLNQSLSGQNQKIQTNKQAKTKEAKESQNLASNDSFRAINETNNLQQSQKLKTSKDQQSNEDEQAQFDLNFDQILQIIDSIFKYFLSQQVIKKNQVEYEHLSLKYITFMIKYLKNYTRSNFELKLLQFQRDDFSSYFKMISQIISNKIEAVISQMNIQLELRRKDEITVNQLMKVNGVIELYIPQIYKIMSEKQKLWTSLQKGYRNINQFQDEAVKLMRTVKNTRNQFFKDMRNLDKQHKLNQCLHYQKLYLVFYLFVMNDGVRAYELEAQVQDLRKRDSLKEIDTLSNENYLRQNIINLTMSLSQSLGKIVSKKDEKTAQFFSYSKQNFLKIQKVNELMPSFFSRCHDKILKQFVKRGESQYVKSSKFVFARDQRGFVFPVKLYLDFSFTVSNDFQVNGTLLKVNQVNDYIIFHRSGKIIGLTNKIAQLIMSQSTQGGQKLPSGDFICQNLNAHLLLPKISKRIFRQKDWILQNLRSDGDVMIQDKKGQIIVSSNPLLQMKKLQTYSMKMNSTTQEKRSRINVKNTEFEKLDLFNENSFDLVNSFLRQEVDASSAGGLSSGRQSGKNSNKSFVSKQSTLGNKNQQYRIRFSYTLNFSCISTQLNTESDLFFSLKMNDVIATKVKQKQRSYFRVNLCTYFLSTCIANKICQRKQLIQGQNQTENNPLHSVSQTLNEWTFTDDDIPTKLVKLAVLTESQIQALNQGKQKQNKEVNKSQDLDDQEKQQKKINSESSDEEDDNNDYTDQEDEDDAYNINLLKYKKKILDFYEEKAKNEELNKVFTDHNVIEKEVLKLDPNFKVKKVIQFKSFSSAFGRAFETALVEALLEQEQEKSLFLESQVDDNQQNEEATFRGYNNANDAVLKPQQIFLMDKSKNNNIVNKLTQQSNILYDQSPLSVQIKLQDKNISIIQKQVDISIYDNSANDLSNLPSFNNQINNQNEQIDLSSFNLQQNKNAKYFNQSSRPFFKQQEELNVNDNEILMTPSVEDHHRYIEESNAETFQKAQEKKEMNKKSSLEASTTNQMNSTLGPKYREQSQVNIVKSQQHNANLIVKESFQNQQNQQSNLSKSDQKQLDPSQLRSDQTKENGEAVDDESGKAHQKVVIKLLNQKGLVGVDSINKGSIHSSSKSSQSYGGNFLKEIIQMCKIPKNSYHYSSLLIFFIVVFFTLNITNLMIIENDIQSFTNNVVVLRQPRKFLRSYSKVLYGRLVQYEMQAKILNDPTGQIMNTTNFYIKDGLQEYYSLISQYNPTMMQYMQEMQATLDNSTRTVSIYQDLIGQDQDIDFSLSMAYNLNFLYGAQLNSTDLRIKDCYLFLRQNYFQFSTDILNFGDYLVNNALTTVDNLILKFTIIAVCAIVGVIFVAFISLPILRLINLYEEKIMMIVSRINYDNSQIEKLKLNVCQQLIDIDQYDWLKYNFSDIISLKFDQFDANVVNSQHDLTKTTNSKKESDKAAISNLLKMQQEINRPEYKQNDQVNQIIAQEQSKVKKKKQAKVYNDGSSSYKDYQMSLRNNINKNYVLQSKIINQKLSVFQRFLPLLGLTICNTVYFLVIIIYLQSSKDQLKIPVQMNQRTIRNHISQSTMKVSQELLTFDFLVQKMISGKESNDLHQYQLKLNNMIDLSSSAITNNTALVYGSNPFPASILNQFKDFEQGNICSYLVKFNCTQSQVGNKYASNFILQNQLKVIYSYPDVITEKDAPIELLLAYSNSNDHFETFIQSFLIYDEVLDLYSSYANTSIGTISSQVQTFLEQYLQIFGNIFGVCIIIVCYLSWMNLYQRIQSMNLLLTFIPEEKLMEEVTLQMLKSLIRM</sequence>
<feature type="region of interest" description="Disordered" evidence="1">
    <location>
        <begin position="1385"/>
        <end position="1415"/>
    </location>
</feature>
<evidence type="ECO:0000313" key="3">
    <source>
        <dbReference type="EMBL" id="EAR88015.2"/>
    </source>
</evidence>
<feature type="transmembrane region" description="Helical" evidence="2">
    <location>
        <begin position="274"/>
        <end position="294"/>
    </location>
</feature>
<feature type="compositionally biased region" description="Acidic residues" evidence="1">
    <location>
        <begin position="1119"/>
        <end position="1136"/>
    </location>
</feature>
<dbReference type="EMBL" id="GG662845">
    <property type="protein sequence ID" value="EAR88015.2"/>
    <property type="molecule type" value="Genomic_DNA"/>
</dbReference>
<accession>Q22RV7</accession>
<dbReference type="InParanoid" id="Q22RV7"/>
<feature type="transmembrane region" description="Helical" evidence="2">
    <location>
        <begin position="1732"/>
        <end position="1757"/>
    </location>
</feature>
<feature type="region of interest" description="Disordered" evidence="1">
    <location>
        <begin position="941"/>
        <end position="963"/>
    </location>
</feature>
<dbReference type="KEGG" id="tet:TTHERM_00011810"/>
<feature type="compositionally biased region" description="Basic and acidic residues" evidence="1">
    <location>
        <begin position="1095"/>
        <end position="1116"/>
    </location>
</feature>
<feature type="compositionally biased region" description="Polar residues" evidence="1">
    <location>
        <begin position="943"/>
        <end position="963"/>
    </location>
</feature>
<feature type="transmembrane region" description="Helical" evidence="2">
    <location>
        <begin position="1539"/>
        <end position="1561"/>
    </location>
</feature>
<feature type="transmembrane region" description="Helical" evidence="2">
    <location>
        <begin position="219"/>
        <end position="237"/>
    </location>
</feature>
<evidence type="ECO:0000256" key="1">
    <source>
        <dbReference type="SAM" id="MobiDB-lite"/>
    </source>
</evidence>
<dbReference type="RefSeq" id="XP_001008260.2">
    <property type="nucleotide sequence ID" value="XM_001008260.2"/>
</dbReference>
<feature type="region of interest" description="Disordered" evidence="1">
    <location>
        <begin position="1089"/>
        <end position="1136"/>
    </location>
</feature>
<dbReference type="PANTHER" id="PTHR31600">
    <property type="entry name" value="TINY MACROCYSTS PROTEIN B-RELATED"/>
    <property type="match status" value="1"/>
</dbReference>
<evidence type="ECO:0000313" key="4">
    <source>
        <dbReference type="Proteomes" id="UP000009168"/>
    </source>
</evidence>
<dbReference type="HOGENOM" id="CLU_232202_0_0_1"/>
<dbReference type="Proteomes" id="UP000009168">
    <property type="component" value="Unassembled WGS sequence"/>
</dbReference>
<keyword evidence="2 3" id="KW-0812">Transmembrane</keyword>
<gene>
    <name evidence="3" type="ORF">TTHERM_00011810</name>
</gene>
<feature type="transmembrane region" description="Helical" evidence="2">
    <location>
        <begin position="129"/>
        <end position="146"/>
    </location>
</feature>
<feature type="transmembrane region" description="Helical" evidence="2">
    <location>
        <begin position="83"/>
        <end position="108"/>
    </location>
</feature>
<feature type="transmembrane region" description="Helical" evidence="2">
    <location>
        <begin position="178"/>
        <end position="198"/>
    </location>
</feature>
<feature type="transmembrane region" description="Helical" evidence="2">
    <location>
        <begin position="1919"/>
        <end position="1940"/>
    </location>
</feature>
<dbReference type="OrthoDB" id="302897at2759"/>
<reference evidence="4" key="1">
    <citation type="journal article" date="2006" name="PLoS Biol.">
        <title>Macronuclear genome sequence of the ciliate Tetrahymena thermophila, a model eukaryote.</title>
        <authorList>
            <person name="Eisen J.A."/>
            <person name="Coyne R.S."/>
            <person name="Wu M."/>
            <person name="Wu D."/>
            <person name="Thiagarajan M."/>
            <person name="Wortman J.R."/>
            <person name="Badger J.H."/>
            <person name="Ren Q."/>
            <person name="Amedeo P."/>
            <person name="Jones K.M."/>
            <person name="Tallon L.J."/>
            <person name="Delcher A.L."/>
            <person name="Salzberg S.L."/>
            <person name="Silva J.C."/>
            <person name="Haas B.J."/>
            <person name="Majoros W.H."/>
            <person name="Farzad M."/>
            <person name="Carlton J.M."/>
            <person name="Smith R.K. Jr."/>
            <person name="Garg J."/>
            <person name="Pearlman R.E."/>
            <person name="Karrer K.M."/>
            <person name="Sun L."/>
            <person name="Manning G."/>
            <person name="Elde N.C."/>
            <person name="Turkewitz A.P."/>
            <person name="Asai D.J."/>
            <person name="Wilkes D.E."/>
            <person name="Wang Y."/>
            <person name="Cai H."/>
            <person name="Collins K."/>
            <person name="Stewart B.A."/>
            <person name="Lee S.R."/>
            <person name="Wilamowska K."/>
            <person name="Weinberg Z."/>
            <person name="Ruzzo W.L."/>
            <person name="Wloga D."/>
            <person name="Gaertig J."/>
            <person name="Frankel J."/>
            <person name="Tsao C.-C."/>
            <person name="Gorovsky M.A."/>
            <person name="Keeling P.J."/>
            <person name="Waller R.F."/>
            <person name="Patron N.J."/>
            <person name="Cherry J.M."/>
            <person name="Stover N.A."/>
            <person name="Krieger C.J."/>
            <person name="del Toro C."/>
            <person name="Ryder H.F."/>
            <person name="Williamson S.C."/>
            <person name="Barbeau R.A."/>
            <person name="Hamilton E.P."/>
            <person name="Orias E."/>
        </authorList>
    </citation>
    <scope>NUCLEOTIDE SEQUENCE [LARGE SCALE GENOMIC DNA]</scope>
    <source>
        <strain evidence="4">SB210</strain>
    </source>
</reference>
<keyword evidence="4" id="KW-1185">Reference proteome</keyword>
<feature type="compositionally biased region" description="Basic and acidic residues" evidence="1">
    <location>
        <begin position="1389"/>
        <end position="1400"/>
    </location>
</feature>
<feature type="transmembrane region" description="Helical" evidence="2">
    <location>
        <begin position="29"/>
        <end position="47"/>
    </location>
</feature>
<evidence type="ECO:0000256" key="2">
    <source>
        <dbReference type="SAM" id="Phobius"/>
    </source>
</evidence>
<dbReference type="InterPro" id="IPR052994">
    <property type="entry name" value="Tiny_macrocysts_regulators"/>
</dbReference>
<dbReference type="eggNOG" id="ENOG502R2Q8">
    <property type="taxonomic scope" value="Eukaryota"/>
</dbReference>
<feature type="transmembrane region" description="Helical" evidence="2">
    <location>
        <begin position="2136"/>
        <end position="2156"/>
    </location>
</feature>
<dbReference type="PANTHER" id="PTHR31600:SF2">
    <property type="entry name" value="GAMETE ENRICHED GENE 10 PROTEIN-RELATED"/>
    <property type="match status" value="1"/>
</dbReference>
<keyword evidence="2" id="KW-0472">Membrane</keyword>
<organism evidence="3 4">
    <name type="scientific">Tetrahymena thermophila (strain SB210)</name>
    <dbReference type="NCBI Taxonomy" id="312017"/>
    <lineage>
        <taxon>Eukaryota</taxon>
        <taxon>Sar</taxon>
        <taxon>Alveolata</taxon>
        <taxon>Ciliophora</taxon>
        <taxon>Intramacronucleata</taxon>
        <taxon>Oligohymenophorea</taxon>
        <taxon>Hymenostomatida</taxon>
        <taxon>Tetrahymenina</taxon>
        <taxon>Tetrahymenidae</taxon>
        <taxon>Tetrahymena</taxon>
    </lineage>
</organism>
<feature type="compositionally biased region" description="Low complexity" evidence="1">
    <location>
        <begin position="1443"/>
        <end position="1453"/>
    </location>
</feature>
<feature type="transmembrane region" description="Helical" evidence="2">
    <location>
        <begin position="243"/>
        <end position="262"/>
    </location>
</feature>
<feature type="compositionally biased region" description="Polar residues" evidence="1">
    <location>
        <begin position="1401"/>
        <end position="1413"/>
    </location>
</feature>
<feature type="region of interest" description="Disordered" evidence="1">
    <location>
        <begin position="1443"/>
        <end position="1481"/>
    </location>
</feature>
<name>Q22RV7_TETTS</name>
<dbReference type="GeneID" id="7846063"/>
<proteinExistence type="predicted"/>
<keyword evidence="2" id="KW-1133">Transmembrane helix</keyword>